<dbReference type="EMBL" id="KI911152">
    <property type="protein sequence ID" value="ETS00524.1"/>
    <property type="molecule type" value="Genomic_DNA"/>
</dbReference>
<dbReference type="Proteomes" id="UP000024376">
    <property type="component" value="Unassembled WGS sequence"/>
</dbReference>
<feature type="region of interest" description="Disordered" evidence="1">
    <location>
        <begin position="107"/>
        <end position="195"/>
    </location>
</feature>
<feature type="compositionally biased region" description="Low complexity" evidence="1">
    <location>
        <begin position="141"/>
        <end position="154"/>
    </location>
</feature>
<accession>A0A024S5C1</accession>
<evidence type="ECO:0000313" key="2">
    <source>
        <dbReference type="EMBL" id="ETS00524.1"/>
    </source>
</evidence>
<evidence type="ECO:0000256" key="1">
    <source>
        <dbReference type="SAM" id="MobiDB-lite"/>
    </source>
</evidence>
<sequence length="462" mass="50499">MVDGRFNVVFELTRNLTCSKETQISRLKPRPVNTVAASLKKVFQLVFQQPAMRSKGHATLATSWNSIRRAQYLWCFMRVGMGQFGGESLPMLHTALDDEVSNTFSNTFGRLSIPQPPPNSRRHQSSPPHHIPNGKSLWLSQQHYHQPQPHLHTPATHIPGREAASSSSFSLPNHGEPKSIIFDGSPTLQPAHGQADGLPPTNPSMHVPLLSRSDRLGQHLAAVCLSQEGGFQDFGSHTRTQGTGDGHPSSGFAGLLQRNARWTKCIISPREKGSVSRVAASLEVVHGSISRDAAHWPQSYVCRGKSAHLEDETSTKGIAKQAKRPTYSLIQYLSQAANEVVALLNIWCLESLVCKYYPTPLDDLAAHAPRSSRYVVSGVSCAPCQRNRIPSLAMMSLPPYKAPSLGGTSQAACAKNSRQLGCAAFTSGASHHGTRHIYSPTPVQKNAPYHVKMLQLQRLCIT</sequence>
<dbReference type="HOGENOM" id="CLU_591916_0_0_1"/>
<evidence type="ECO:0000313" key="3">
    <source>
        <dbReference type="Proteomes" id="UP000024376"/>
    </source>
</evidence>
<dbReference type="KEGG" id="trr:M419DRAFT_83423"/>
<gene>
    <name evidence="2" type="ORF">M419DRAFT_83423</name>
</gene>
<organism evidence="2 3">
    <name type="scientific">Hypocrea jecorina (strain ATCC 56765 / BCRC 32924 / NRRL 11460 / Rut C-30)</name>
    <name type="common">Trichoderma reesei</name>
    <dbReference type="NCBI Taxonomy" id="1344414"/>
    <lineage>
        <taxon>Eukaryota</taxon>
        <taxon>Fungi</taxon>
        <taxon>Dikarya</taxon>
        <taxon>Ascomycota</taxon>
        <taxon>Pezizomycotina</taxon>
        <taxon>Sordariomycetes</taxon>
        <taxon>Hypocreomycetidae</taxon>
        <taxon>Hypocreales</taxon>
        <taxon>Hypocreaceae</taxon>
        <taxon>Trichoderma</taxon>
    </lineage>
</organism>
<name>A0A024S5C1_HYPJR</name>
<dbReference type="AlphaFoldDB" id="A0A024S5C1"/>
<protein>
    <submittedName>
        <fullName evidence="2">Uncharacterized protein</fullName>
    </submittedName>
</protein>
<proteinExistence type="predicted"/>
<reference evidence="3" key="1">
    <citation type="journal article" date="2013" name="Ind. Biotechnol.">
        <title>Comparative genomics analysis of Trichoderma reesei strains.</title>
        <authorList>
            <person name="Koike H."/>
            <person name="Aerts A."/>
            <person name="LaButti K."/>
            <person name="Grigoriev I.V."/>
            <person name="Baker S.E."/>
        </authorList>
    </citation>
    <scope>NUCLEOTIDE SEQUENCE [LARGE SCALE GENOMIC DNA]</scope>
    <source>
        <strain evidence="3">ATCC 56765 / BCRC 32924 / NRRL 11460 / Rut C-30</strain>
    </source>
</reference>